<accession>A0A5B7G6D5</accession>
<evidence type="ECO:0000313" key="1">
    <source>
        <dbReference type="EMBL" id="MPC53046.1"/>
    </source>
</evidence>
<organism evidence="1 2">
    <name type="scientific">Portunus trituberculatus</name>
    <name type="common">Swimming crab</name>
    <name type="synonym">Neptunus trituberculatus</name>
    <dbReference type="NCBI Taxonomy" id="210409"/>
    <lineage>
        <taxon>Eukaryota</taxon>
        <taxon>Metazoa</taxon>
        <taxon>Ecdysozoa</taxon>
        <taxon>Arthropoda</taxon>
        <taxon>Crustacea</taxon>
        <taxon>Multicrustacea</taxon>
        <taxon>Malacostraca</taxon>
        <taxon>Eumalacostraca</taxon>
        <taxon>Eucarida</taxon>
        <taxon>Decapoda</taxon>
        <taxon>Pleocyemata</taxon>
        <taxon>Brachyura</taxon>
        <taxon>Eubrachyura</taxon>
        <taxon>Portunoidea</taxon>
        <taxon>Portunidae</taxon>
        <taxon>Portuninae</taxon>
        <taxon>Portunus</taxon>
    </lineage>
</organism>
<comment type="caution">
    <text evidence="1">The sequence shown here is derived from an EMBL/GenBank/DDBJ whole genome shotgun (WGS) entry which is preliminary data.</text>
</comment>
<dbReference type="EMBL" id="VSRR010011346">
    <property type="protein sequence ID" value="MPC53046.1"/>
    <property type="molecule type" value="Genomic_DNA"/>
</dbReference>
<proteinExistence type="predicted"/>
<dbReference type="AlphaFoldDB" id="A0A5B7G6D5"/>
<dbReference type="Proteomes" id="UP000324222">
    <property type="component" value="Unassembled WGS sequence"/>
</dbReference>
<sequence>MPSPLSAGENVKRKIPSVLSSAFSGDIEVSFHRIFSLTRSLTHSRRRSKLDNGCASSSFSSFSVFHKGSVRLDSSGGSFRHTMGLLACFSRSRLMKYCRP</sequence>
<gene>
    <name evidence="1" type="ORF">E2C01_046930</name>
</gene>
<reference evidence="1 2" key="1">
    <citation type="submission" date="2019-05" db="EMBL/GenBank/DDBJ databases">
        <title>Another draft genome of Portunus trituberculatus and its Hox gene families provides insights of decapod evolution.</title>
        <authorList>
            <person name="Jeong J.-H."/>
            <person name="Song I."/>
            <person name="Kim S."/>
            <person name="Choi T."/>
            <person name="Kim D."/>
            <person name="Ryu S."/>
            <person name="Kim W."/>
        </authorList>
    </citation>
    <scope>NUCLEOTIDE SEQUENCE [LARGE SCALE GENOMIC DNA]</scope>
    <source>
        <tissue evidence="1">Muscle</tissue>
    </source>
</reference>
<protein>
    <submittedName>
        <fullName evidence="1">Uncharacterized protein</fullName>
    </submittedName>
</protein>
<name>A0A5B7G6D5_PORTR</name>
<keyword evidence="2" id="KW-1185">Reference proteome</keyword>
<evidence type="ECO:0000313" key="2">
    <source>
        <dbReference type="Proteomes" id="UP000324222"/>
    </source>
</evidence>